<dbReference type="InterPro" id="IPR005844">
    <property type="entry name" value="A-D-PHexomutase_a/b/a-I"/>
</dbReference>
<protein>
    <recommendedName>
        <fullName evidence="6 8">Phosphoglucosamine mutase</fullName>
        <ecNumber evidence="6 8">5.4.2.10</ecNumber>
    </recommendedName>
</protein>
<dbReference type="InterPro" id="IPR005846">
    <property type="entry name" value="A-D-PHexomutase_a/b/a-III"/>
</dbReference>
<evidence type="ECO:0000313" key="13">
    <source>
        <dbReference type="EMBL" id="MDW2799742.1"/>
    </source>
</evidence>
<dbReference type="Proteomes" id="UP001276854">
    <property type="component" value="Unassembled WGS sequence"/>
</dbReference>
<feature type="modified residue" description="Phosphoserine" evidence="6">
    <location>
        <position position="102"/>
    </location>
</feature>
<organism evidence="13 14">
    <name type="scientific">Clostridium boliviensis</name>
    <dbReference type="NCBI Taxonomy" id="318465"/>
    <lineage>
        <taxon>Bacteria</taxon>
        <taxon>Bacillati</taxon>
        <taxon>Bacillota</taxon>
        <taxon>Clostridia</taxon>
        <taxon>Eubacteriales</taxon>
        <taxon>Clostridiaceae</taxon>
        <taxon>Clostridium</taxon>
    </lineage>
</organism>
<dbReference type="Pfam" id="PF00408">
    <property type="entry name" value="PGM_PMM_IV"/>
    <property type="match status" value="1"/>
</dbReference>
<evidence type="ECO:0000313" key="14">
    <source>
        <dbReference type="Proteomes" id="UP001276854"/>
    </source>
</evidence>
<evidence type="ECO:0000256" key="6">
    <source>
        <dbReference type="HAMAP-Rule" id="MF_01554"/>
    </source>
</evidence>
<evidence type="ECO:0000259" key="11">
    <source>
        <dbReference type="Pfam" id="PF02879"/>
    </source>
</evidence>
<evidence type="ECO:0000256" key="5">
    <source>
        <dbReference type="ARBA" id="ARBA00023235"/>
    </source>
</evidence>
<dbReference type="InterPro" id="IPR050060">
    <property type="entry name" value="Phosphoglucosamine_mutase"/>
</dbReference>
<dbReference type="RefSeq" id="WP_318065927.1">
    <property type="nucleotide sequence ID" value="NZ_JAWONS010000280.1"/>
</dbReference>
<dbReference type="SUPFAM" id="SSF53738">
    <property type="entry name" value="Phosphoglucomutase, first 3 domains"/>
    <property type="match status" value="3"/>
</dbReference>
<name>A0ABU4GQ27_9CLOT</name>
<comment type="cofactor">
    <cofactor evidence="6">
        <name>Mg(2+)</name>
        <dbReference type="ChEBI" id="CHEBI:18420"/>
    </cofactor>
    <text evidence="6">Binds 1 Mg(2+) ion per subunit.</text>
</comment>
<dbReference type="EC" id="5.4.2.10" evidence="6 8"/>
<evidence type="ECO:0000256" key="7">
    <source>
        <dbReference type="RuleBase" id="RU004326"/>
    </source>
</evidence>
<feature type="binding site" evidence="6">
    <location>
        <position position="244"/>
    </location>
    <ligand>
        <name>Mg(2+)</name>
        <dbReference type="ChEBI" id="CHEBI:18420"/>
    </ligand>
</feature>
<feature type="binding site" description="via phosphate group" evidence="6">
    <location>
        <position position="102"/>
    </location>
    <ligand>
        <name>Mg(2+)</name>
        <dbReference type="ChEBI" id="CHEBI:18420"/>
    </ligand>
</feature>
<dbReference type="HAMAP" id="MF_01554_B">
    <property type="entry name" value="GlmM_B"/>
    <property type="match status" value="1"/>
</dbReference>
<proteinExistence type="inferred from homology"/>
<dbReference type="SUPFAM" id="SSF55957">
    <property type="entry name" value="Phosphoglucomutase, C-terminal domain"/>
    <property type="match status" value="1"/>
</dbReference>
<dbReference type="InterPro" id="IPR005845">
    <property type="entry name" value="A-D-PHexomutase_a/b/a-II"/>
</dbReference>
<evidence type="ECO:0000259" key="12">
    <source>
        <dbReference type="Pfam" id="PF02880"/>
    </source>
</evidence>
<dbReference type="InterPro" id="IPR016066">
    <property type="entry name" value="A-D-PHexomutase_CS"/>
</dbReference>
<dbReference type="PRINTS" id="PR00509">
    <property type="entry name" value="PGMPMM"/>
</dbReference>
<comment type="similarity">
    <text evidence="1 6 7">Belongs to the phosphohexose mutase family.</text>
</comment>
<dbReference type="InterPro" id="IPR005841">
    <property type="entry name" value="Alpha-D-phosphohexomutase_SF"/>
</dbReference>
<reference evidence="13 14" key="1">
    <citation type="submission" date="2023-10" db="EMBL/GenBank/DDBJ databases">
        <title>A novel Glycoside Hydrolase 43-Like Enzyme from Clostrdium boliviensis is an Endo-xylanase, and a Candidate for Xylooligosaccharides Production from Different Xylan Substrates.</title>
        <authorList>
            <person name="Alvarez M.T."/>
            <person name="Rocabado-Villegas L.R."/>
            <person name="Salas-Veizaga D.M."/>
            <person name="Linares-Pasten J.A."/>
            <person name="Gudmundsdottir E.E."/>
            <person name="Hreggvidsson G.O."/>
            <person name="Adlercreutz P."/>
            <person name="Nordberg Karlsson E."/>
        </authorList>
    </citation>
    <scope>NUCLEOTIDE SEQUENCE [LARGE SCALE GENOMIC DNA]</scope>
    <source>
        <strain evidence="13 14">E-1</strain>
    </source>
</reference>
<dbReference type="PANTHER" id="PTHR42946">
    <property type="entry name" value="PHOSPHOHEXOSE MUTASE"/>
    <property type="match status" value="1"/>
</dbReference>
<dbReference type="InterPro" id="IPR036900">
    <property type="entry name" value="A-D-PHexomutase_C_sf"/>
</dbReference>
<dbReference type="Gene3D" id="3.30.310.50">
    <property type="entry name" value="Alpha-D-phosphohexomutase, C-terminal domain"/>
    <property type="match status" value="1"/>
</dbReference>
<dbReference type="EMBL" id="JAWONS010000280">
    <property type="protein sequence ID" value="MDW2799742.1"/>
    <property type="molecule type" value="Genomic_DNA"/>
</dbReference>
<comment type="catalytic activity">
    <reaction evidence="6 8">
        <text>alpha-D-glucosamine 1-phosphate = D-glucosamine 6-phosphate</text>
        <dbReference type="Rhea" id="RHEA:23424"/>
        <dbReference type="ChEBI" id="CHEBI:58516"/>
        <dbReference type="ChEBI" id="CHEBI:58725"/>
        <dbReference type="EC" id="5.4.2.10"/>
    </reaction>
</comment>
<evidence type="ECO:0000256" key="2">
    <source>
        <dbReference type="ARBA" id="ARBA00022553"/>
    </source>
</evidence>
<dbReference type="Pfam" id="PF02880">
    <property type="entry name" value="PGM_PMM_III"/>
    <property type="match status" value="1"/>
</dbReference>
<evidence type="ECO:0000256" key="1">
    <source>
        <dbReference type="ARBA" id="ARBA00010231"/>
    </source>
</evidence>
<comment type="PTM">
    <text evidence="6">Activated by phosphorylation.</text>
</comment>
<feature type="binding site" evidence="6">
    <location>
        <position position="242"/>
    </location>
    <ligand>
        <name>Mg(2+)</name>
        <dbReference type="ChEBI" id="CHEBI:18420"/>
    </ligand>
</feature>
<feature type="domain" description="Alpha-D-phosphohexomutase alpha/beta/alpha" evidence="10">
    <location>
        <begin position="3"/>
        <end position="137"/>
    </location>
</feature>
<evidence type="ECO:0000259" key="9">
    <source>
        <dbReference type="Pfam" id="PF00408"/>
    </source>
</evidence>
<accession>A0ABU4GQ27</accession>
<dbReference type="PROSITE" id="PS00710">
    <property type="entry name" value="PGM_PMM"/>
    <property type="match status" value="1"/>
</dbReference>
<comment type="caution">
    <text evidence="13">The sequence shown here is derived from an EMBL/GenBank/DDBJ whole genome shotgun (WGS) entry which is preliminary data.</text>
</comment>
<feature type="binding site" evidence="6">
    <location>
        <position position="246"/>
    </location>
    <ligand>
        <name>Mg(2+)</name>
        <dbReference type="ChEBI" id="CHEBI:18420"/>
    </ligand>
</feature>
<feature type="active site" description="Phosphoserine intermediate" evidence="6">
    <location>
        <position position="102"/>
    </location>
</feature>
<gene>
    <name evidence="6 13" type="primary">glmM</name>
    <name evidence="13" type="ORF">RZO55_19390</name>
</gene>
<feature type="domain" description="Alpha-D-phosphohexomutase alpha/beta/alpha" evidence="11">
    <location>
        <begin position="161"/>
        <end position="255"/>
    </location>
</feature>
<keyword evidence="3 6" id="KW-0479">Metal-binding</keyword>
<feature type="domain" description="Alpha-D-phosphohexomutase C-terminal" evidence="9">
    <location>
        <begin position="375"/>
        <end position="441"/>
    </location>
</feature>
<dbReference type="Pfam" id="PF02878">
    <property type="entry name" value="PGM_PMM_I"/>
    <property type="match status" value="1"/>
</dbReference>
<sequence length="451" mass="49457">MGKYFGTDGFRGEANVTLTVEDAFKAGRFLGWYYRRKKPDEVCRIVIGKDTRRSSYMFEYSLVAGLTASGADAYLLHVTTTPSVSYVVRTEGFSCGIMISASHNPYYDNGIKVINEKGEKLEESVITEIEKYLDGEMEELPFAIQDQIGRTVDFAAGRNRYIGYLISTATRSFKNKKVALDCANGSASAIAKNVFDALGAETHVISNEPNGLNINTGCGSTHIGQLVKFVKEVGADVGFAYDGDADRCLAVDENGNVVDGDGILYICGKYMKEQGILKNNKVVTTVMSNFGLYKALDREGIEYEKTAVGDKYVYENMVTNGNCLGGEQSGHIIFSKHATTGDGILTSLKVMEVILEKKESLCKLVSELEIYPQVLKNVRVHDKTAAQDDEAVKAEVEKVSQSLGDSGRILLRQSGTEPVVRVMVEAADLETCEQYVEQVIDVMKSRGHVIS</sequence>
<evidence type="ECO:0000256" key="8">
    <source>
        <dbReference type="RuleBase" id="RU004327"/>
    </source>
</evidence>
<dbReference type="Gene3D" id="3.40.120.10">
    <property type="entry name" value="Alpha-D-Glucose-1,6-Bisphosphate, subunit A, domain 3"/>
    <property type="match status" value="3"/>
</dbReference>
<dbReference type="Pfam" id="PF02879">
    <property type="entry name" value="PGM_PMM_II"/>
    <property type="match status" value="1"/>
</dbReference>
<evidence type="ECO:0000256" key="4">
    <source>
        <dbReference type="ARBA" id="ARBA00022842"/>
    </source>
</evidence>
<dbReference type="PANTHER" id="PTHR42946:SF1">
    <property type="entry name" value="PHOSPHOGLUCOMUTASE (ALPHA-D-GLUCOSE-1,6-BISPHOSPHATE-DEPENDENT)"/>
    <property type="match status" value="1"/>
</dbReference>
<keyword evidence="2 6" id="KW-0597">Phosphoprotein</keyword>
<dbReference type="InterPro" id="IPR016055">
    <property type="entry name" value="A-D-PHexomutase_a/b/a-I/II/III"/>
</dbReference>
<dbReference type="GO" id="GO:0008966">
    <property type="term" value="F:phosphoglucosamine mutase activity"/>
    <property type="evidence" value="ECO:0007669"/>
    <property type="project" value="UniProtKB-EC"/>
</dbReference>
<evidence type="ECO:0000256" key="3">
    <source>
        <dbReference type="ARBA" id="ARBA00022723"/>
    </source>
</evidence>
<keyword evidence="4 6" id="KW-0460">Magnesium</keyword>
<dbReference type="InterPro" id="IPR005843">
    <property type="entry name" value="A-D-PHexomutase_C"/>
</dbReference>
<comment type="function">
    <text evidence="6 8">Catalyzes the conversion of glucosamine-6-phosphate to glucosamine-1-phosphate.</text>
</comment>
<feature type="domain" description="Alpha-D-phosphohexomutase alpha/beta/alpha" evidence="12">
    <location>
        <begin position="259"/>
        <end position="367"/>
    </location>
</feature>
<dbReference type="CDD" id="cd05802">
    <property type="entry name" value="GlmM"/>
    <property type="match status" value="1"/>
</dbReference>
<keyword evidence="14" id="KW-1185">Reference proteome</keyword>
<dbReference type="NCBIfam" id="TIGR01455">
    <property type="entry name" value="glmM"/>
    <property type="match status" value="1"/>
</dbReference>
<keyword evidence="5 6" id="KW-0413">Isomerase</keyword>
<dbReference type="InterPro" id="IPR006352">
    <property type="entry name" value="GlmM_bact"/>
</dbReference>
<evidence type="ECO:0000259" key="10">
    <source>
        <dbReference type="Pfam" id="PF02878"/>
    </source>
</evidence>